<feature type="binding site" evidence="11">
    <location>
        <position position="45"/>
    </location>
    <ligand>
        <name>[4Fe-4S] cluster</name>
        <dbReference type="ChEBI" id="CHEBI:49883"/>
    </ligand>
</feature>
<keyword evidence="5 11" id="KW-0408">Iron</keyword>
<dbReference type="GO" id="GO:0047134">
    <property type="term" value="F:protein-disulfide reductase [NAD(P)H] activity"/>
    <property type="evidence" value="ECO:0007669"/>
    <property type="project" value="TreeGrafter"/>
</dbReference>
<evidence type="ECO:0000256" key="8">
    <source>
        <dbReference type="ARBA" id="ARBA00023125"/>
    </source>
</evidence>
<comment type="caution">
    <text evidence="13">The sequence shown here is derived from an EMBL/GenBank/DDBJ whole genome shotgun (WGS) entry which is preliminary data.</text>
</comment>
<dbReference type="InterPro" id="IPR034768">
    <property type="entry name" value="4FE4S_WBL"/>
</dbReference>
<dbReference type="GO" id="GO:0003677">
    <property type="term" value="F:DNA binding"/>
    <property type="evidence" value="ECO:0007669"/>
    <property type="project" value="UniProtKB-UniRule"/>
</dbReference>
<comment type="function">
    <text evidence="11">Acts as a transcriptional regulator. Probably redox-responsive. The apo- but not holo-form probably binds DNA.</text>
</comment>
<protein>
    <recommendedName>
        <fullName evidence="11">Transcriptional regulator WhiB</fullName>
    </recommendedName>
</protein>
<evidence type="ECO:0000256" key="7">
    <source>
        <dbReference type="ARBA" id="ARBA00023015"/>
    </source>
</evidence>
<keyword evidence="3 11" id="KW-0004">4Fe-4S</keyword>
<evidence type="ECO:0000313" key="13">
    <source>
        <dbReference type="EMBL" id="MBB3090794.1"/>
    </source>
</evidence>
<evidence type="ECO:0000256" key="4">
    <source>
        <dbReference type="ARBA" id="ARBA00022723"/>
    </source>
</evidence>
<dbReference type="Proteomes" id="UP000577707">
    <property type="component" value="Unassembled WGS sequence"/>
</dbReference>
<dbReference type="GO" id="GO:0035731">
    <property type="term" value="F:dinitrosyl-iron complex binding"/>
    <property type="evidence" value="ECO:0007669"/>
    <property type="project" value="UniProtKB-UniRule"/>
</dbReference>
<accession>A0A7W5A7R5</accession>
<dbReference type="EMBL" id="JACHXG010000008">
    <property type="protein sequence ID" value="MBB3090794.1"/>
    <property type="molecule type" value="Genomic_DNA"/>
</dbReference>
<comment type="PTM">
    <text evidence="11">Upon Fe-S cluster removal intramolecular disulfide bonds are formed.</text>
</comment>
<dbReference type="InterPro" id="IPR003482">
    <property type="entry name" value="Whib"/>
</dbReference>
<organism evidence="13 14">
    <name type="scientific">Nocardioides albus</name>
    <dbReference type="NCBI Taxonomy" id="1841"/>
    <lineage>
        <taxon>Bacteria</taxon>
        <taxon>Bacillati</taxon>
        <taxon>Actinomycetota</taxon>
        <taxon>Actinomycetes</taxon>
        <taxon>Propionibacteriales</taxon>
        <taxon>Nocardioidaceae</taxon>
        <taxon>Nocardioides</taxon>
    </lineage>
</organism>
<feature type="binding site" evidence="11">
    <location>
        <position position="39"/>
    </location>
    <ligand>
        <name>[4Fe-4S] cluster</name>
        <dbReference type="ChEBI" id="CHEBI:49883"/>
    </ligand>
</feature>
<keyword evidence="4 11" id="KW-0479">Metal-binding</keyword>
<gene>
    <name evidence="11" type="primary">whiB</name>
    <name evidence="13" type="ORF">FHS12_003756</name>
</gene>
<name>A0A7W5A7R5_9ACTN</name>
<comment type="similarity">
    <text evidence="2 11">Belongs to the WhiB family.</text>
</comment>
<dbReference type="AlphaFoldDB" id="A0A7W5A7R5"/>
<comment type="subcellular location">
    <subcellularLocation>
        <location evidence="1 11">Cytoplasm</location>
    </subcellularLocation>
</comment>
<dbReference type="GO" id="GO:0005737">
    <property type="term" value="C:cytoplasm"/>
    <property type="evidence" value="ECO:0007669"/>
    <property type="project" value="UniProtKB-SubCell"/>
</dbReference>
<reference evidence="13 14" key="1">
    <citation type="submission" date="2020-08" db="EMBL/GenBank/DDBJ databases">
        <title>Genomic Encyclopedia of Type Strains, Phase III (KMG-III): the genomes of soil and plant-associated and newly described type strains.</title>
        <authorList>
            <person name="Whitman W."/>
        </authorList>
    </citation>
    <scope>NUCLEOTIDE SEQUENCE [LARGE SCALE GENOMIC DNA]</scope>
    <source>
        <strain evidence="13 14">CECT 3302</strain>
    </source>
</reference>
<dbReference type="PROSITE" id="PS51674">
    <property type="entry name" value="4FE4S_WBL"/>
    <property type="match status" value="1"/>
</dbReference>
<dbReference type="HAMAP" id="MF_01479">
    <property type="entry name" value="WhiB"/>
    <property type="match status" value="1"/>
</dbReference>
<dbReference type="Pfam" id="PF02467">
    <property type="entry name" value="Whib"/>
    <property type="match status" value="1"/>
</dbReference>
<evidence type="ECO:0000256" key="6">
    <source>
        <dbReference type="ARBA" id="ARBA00023014"/>
    </source>
</evidence>
<keyword evidence="10 11" id="KW-0804">Transcription</keyword>
<feature type="domain" description="4Fe-4S Wbl-type" evidence="12">
    <location>
        <begin position="12"/>
        <end position="69"/>
    </location>
</feature>
<keyword evidence="11" id="KW-0963">Cytoplasm</keyword>
<feature type="binding site" evidence="11">
    <location>
        <position position="13"/>
    </location>
    <ligand>
        <name>[4Fe-4S] cluster</name>
        <dbReference type="ChEBI" id="CHEBI:49883"/>
    </ligand>
</feature>
<proteinExistence type="inferred from homology"/>
<keyword evidence="8 11" id="KW-0238">DNA-binding</keyword>
<dbReference type="GO" id="GO:0051539">
    <property type="term" value="F:4 iron, 4 sulfur cluster binding"/>
    <property type="evidence" value="ECO:0007669"/>
    <property type="project" value="UniProtKB-UniRule"/>
</dbReference>
<evidence type="ECO:0000256" key="1">
    <source>
        <dbReference type="ARBA" id="ARBA00004496"/>
    </source>
</evidence>
<dbReference type="PANTHER" id="PTHR38839">
    <property type="entry name" value="TRANSCRIPTIONAL REGULATOR WHID-RELATED"/>
    <property type="match status" value="1"/>
</dbReference>
<keyword evidence="6 11" id="KW-0411">Iron-sulfur</keyword>
<evidence type="ECO:0000256" key="9">
    <source>
        <dbReference type="ARBA" id="ARBA00023157"/>
    </source>
</evidence>
<keyword evidence="7 11" id="KW-0805">Transcription regulation</keyword>
<dbReference type="GO" id="GO:0046872">
    <property type="term" value="F:metal ion binding"/>
    <property type="evidence" value="ECO:0007669"/>
    <property type="project" value="UniProtKB-KW"/>
</dbReference>
<comment type="PTM">
    <text evidence="11">The Fe-S cluster can be nitrosylated by nitric oxide (NO).</text>
</comment>
<comment type="cofactor">
    <cofactor evidence="11">
        <name>[4Fe-4S] cluster</name>
        <dbReference type="ChEBI" id="CHEBI:49883"/>
    </cofactor>
    <text evidence="11">Binds 1 [4Fe-4S] cluster per subunit. Following nitrosylation of the [4Fe-4S] cluster binds 1 [4Fe-8(NO)] cluster per subunit.</text>
</comment>
<dbReference type="PANTHER" id="PTHR38839:SF4">
    <property type="entry name" value="TRANSCRIPTIONAL REGULATOR WHIB"/>
    <property type="match status" value="1"/>
</dbReference>
<keyword evidence="9 11" id="KW-1015">Disulfide bond</keyword>
<sequence>MTTDIHWRSYALCAQTDPEVFFPEPGGSPDLAKRICAVCPVQAACHEDALAWGDVMGVWGGHTEADRRRIKRARGPICRSCGGSFTRSGNNAVYCSDICRQAGHRQTKAAYDARRGGRAA</sequence>
<evidence type="ECO:0000256" key="5">
    <source>
        <dbReference type="ARBA" id="ARBA00023004"/>
    </source>
</evidence>
<dbReference type="GO" id="GO:0045454">
    <property type="term" value="P:cell redox homeostasis"/>
    <property type="evidence" value="ECO:0007669"/>
    <property type="project" value="TreeGrafter"/>
</dbReference>
<evidence type="ECO:0000256" key="3">
    <source>
        <dbReference type="ARBA" id="ARBA00022485"/>
    </source>
</evidence>
<dbReference type="GO" id="GO:0045892">
    <property type="term" value="P:negative regulation of DNA-templated transcription"/>
    <property type="evidence" value="ECO:0007669"/>
    <property type="project" value="TreeGrafter"/>
</dbReference>
<evidence type="ECO:0000256" key="2">
    <source>
        <dbReference type="ARBA" id="ARBA00006597"/>
    </source>
</evidence>
<keyword evidence="14" id="KW-1185">Reference proteome</keyword>
<evidence type="ECO:0000313" key="14">
    <source>
        <dbReference type="Proteomes" id="UP000577707"/>
    </source>
</evidence>
<evidence type="ECO:0000256" key="11">
    <source>
        <dbReference type="HAMAP-Rule" id="MF_01479"/>
    </source>
</evidence>
<evidence type="ECO:0000256" key="10">
    <source>
        <dbReference type="ARBA" id="ARBA00023163"/>
    </source>
</evidence>
<evidence type="ECO:0000259" key="12">
    <source>
        <dbReference type="PROSITE" id="PS51674"/>
    </source>
</evidence>
<feature type="binding site" evidence="11">
    <location>
        <position position="36"/>
    </location>
    <ligand>
        <name>[4Fe-4S] cluster</name>
        <dbReference type="ChEBI" id="CHEBI:49883"/>
    </ligand>
</feature>